<feature type="compositionally biased region" description="Polar residues" evidence="1">
    <location>
        <begin position="212"/>
        <end position="234"/>
    </location>
</feature>
<dbReference type="OrthoDB" id="2750410at2759"/>
<evidence type="ECO:0000313" key="2">
    <source>
        <dbReference type="EMBL" id="GJE89481.1"/>
    </source>
</evidence>
<feature type="compositionally biased region" description="Acidic residues" evidence="1">
    <location>
        <begin position="94"/>
        <end position="122"/>
    </location>
</feature>
<feature type="region of interest" description="Disordered" evidence="1">
    <location>
        <begin position="92"/>
        <end position="122"/>
    </location>
</feature>
<gene>
    <name evidence="2" type="ORF">PsYK624_055820</name>
</gene>
<proteinExistence type="predicted"/>
<keyword evidence="3" id="KW-1185">Reference proteome</keyword>
<feature type="region of interest" description="Disordered" evidence="1">
    <location>
        <begin position="284"/>
        <end position="361"/>
    </location>
</feature>
<name>A0A9P3G718_9APHY</name>
<reference evidence="2 3" key="1">
    <citation type="submission" date="2021-08" db="EMBL/GenBank/DDBJ databases">
        <title>Draft Genome Sequence of Phanerochaete sordida strain YK-624.</title>
        <authorList>
            <person name="Mori T."/>
            <person name="Dohra H."/>
            <person name="Suzuki T."/>
            <person name="Kawagishi H."/>
            <person name="Hirai H."/>
        </authorList>
    </citation>
    <scope>NUCLEOTIDE SEQUENCE [LARGE SCALE GENOMIC DNA]</scope>
    <source>
        <strain evidence="2 3">YK-624</strain>
    </source>
</reference>
<sequence length="437" mass="48123">MPKDTSRDPSDEWYACARCGESTNLSLREHHRQVHQAECTLLFLGEQERVLVLRDADALWRCPRCAMAFAGSSRRIQEHARKGLCEGERPEDAVMAEEEAEDDWEAEEDGFEQSGVQDEEEQDDAFDMAADTPDEIADLAVKTGLQGEELARMVEWTTRKSERATRKTTVSEAIVALDTLMYPAASEPPEGFDPNKPSHPAVELNLDWFAPLSSSEPTNRPTPSSEAGSKSNKITRPPQHLGTPTASIQKMHAQVWEQGFAKLTPNQHLMQLNELQLPVQANIPPAGNPAASKRPAPFKSPLVMPGHERREVPEASPVSAVASPTRVLKTSSTPEFSIPPAQAPFEDGPATEASSSKPEVPPDLQTFFATARIPLDHLAPVFIDRGYVSAADLDTICEEPEFWEEMKEDIVAKGKLVSWLAARKCLTERAKMLGAAV</sequence>
<evidence type="ECO:0000313" key="3">
    <source>
        <dbReference type="Proteomes" id="UP000703269"/>
    </source>
</evidence>
<organism evidence="2 3">
    <name type="scientific">Phanerochaete sordida</name>
    <dbReference type="NCBI Taxonomy" id="48140"/>
    <lineage>
        <taxon>Eukaryota</taxon>
        <taxon>Fungi</taxon>
        <taxon>Dikarya</taxon>
        <taxon>Basidiomycota</taxon>
        <taxon>Agaricomycotina</taxon>
        <taxon>Agaricomycetes</taxon>
        <taxon>Polyporales</taxon>
        <taxon>Phanerochaetaceae</taxon>
        <taxon>Phanerochaete</taxon>
    </lineage>
</organism>
<protein>
    <submittedName>
        <fullName evidence="2">Uncharacterized protein</fullName>
    </submittedName>
</protein>
<dbReference type="EMBL" id="BPQB01000013">
    <property type="protein sequence ID" value="GJE89481.1"/>
    <property type="molecule type" value="Genomic_DNA"/>
</dbReference>
<feature type="region of interest" description="Disordered" evidence="1">
    <location>
        <begin position="211"/>
        <end position="244"/>
    </location>
</feature>
<dbReference type="Proteomes" id="UP000703269">
    <property type="component" value="Unassembled WGS sequence"/>
</dbReference>
<comment type="caution">
    <text evidence="2">The sequence shown here is derived from an EMBL/GenBank/DDBJ whole genome shotgun (WGS) entry which is preliminary data.</text>
</comment>
<dbReference type="AlphaFoldDB" id="A0A9P3G718"/>
<evidence type="ECO:0000256" key="1">
    <source>
        <dbReference type="SAM" id="MobiDB-lite"/>
    </source>
</evidence>
<accession>A0A9P3G718</accession>